<accession>A0A6I6UMT7</accession>
<dbReference type="EMBL" id="CP047394">
    <property type="protein sequence ID" value="QHE60401.1"/>
    <property type="molecule type" value="Genomic_DNA"/>
</dbReference>
<proteinExistence type="predicted"/>
<organism evidence="1 2">
    <name type="scientific">Rossellomorea vietnamensis</name>
    <dbReference type="NCBI Taxonomy" id="218284"/>
    <lineage>
        <taxon>Bacteria</taxon>
        <taxon>Bacillati</taxon>
        <taxon>Bacillota</taxon>
        <taxon>Bacilli</taxon>
        <taxon>Bacillales</taxon>
        <taxon>Bacillaceae</taxon>
        <taxon>Rossellomorea</taxon>
    </lineage>
</organism>
<dbReference type="AlphaFoldDB" id="A0A6I6UMT7"/>
<dbReference type="RefSeq" id="WP_159361378.1">
    <property type="nucleotide sequence ID" value="NZ_CP047394.1"/>
</dbReference>
<sequence>MTSVEFRELVKMIKGAYPHRLLSRDTAIIWYRHLKDCEYDGVKRRIEAHIKVSPYMPTISELYEPPVEETTILETMEDWEKEGAIRIEDERRNEWTRPAPPWG</sequence>
<name>A0A6I6UMT7_9BACI</name>
<evidence type="ECO:0000313" key="1">
    <source>
        <dbReference type="EMBL" id="QHE60401.1"/>
    </source>
</evidence>
<dbReference type="Gene3D" id="1.10.8.200">
    <property type="entry name" value="Replisome organizer (g39p helicase loader/inhibitor protein)"/>
    <property type="match status" value="1"/>
</dbReference>
<gene>
    <name evidence="1" type="ORF">FHE72_04605</name>
</gene>
<evidence type="ECO:0000313" key="2">
    <source>
        <dbReference type="Proteomes" id="UP000465062"/>
    </source>
</evidence>
<reference evidence="1 2" key="1">
    <citation type="submission" date="2019-06" db="EMBL/GenBank/DDBJ databases">
        <title>An operon consisting of a P-type ATPase gene and a transcriptional regular gene given the different cadmium resistance in Bacillus vietamensis 151-6 and Bacillus marisflavi 151-25.</title>
        <authorList>
            <person name="Yu X."/>
        </authorList>
    </citation>
    <scope>NUCLEOTIDE SEQUENCE [LARGE SCALE GENOMIC DNA]</scope>
    <source>
        <strain evidence="1 2">151-6</strain>
    </source>
</reference>
<dbReference type="Proteomes" id="UP000465062">
    <property type="component" value="Chromosome"/>
</dbReference>
<evidence type="ECO:0008006" key="3">
    <source>
        <dbReference type="Google" id="ProtNLM"/>
    </source>
</evidence>
<protein>
    <recommendedName>
        <fullName evidence="3">Replicative helicase inhibitor G39P N-terminal domain-containing protein</fullName>
    </recommendedName>
</protein>
<dbReference type="KEGG" id="bvq:FHE72_04605"/>